<evidence type="ECO:0000256" key="1">
    <source>
        <dbReference type="ARBA" id="ARBA00001971"/>
    </source>
</evidence>
<dbReference type="PRINTS" id="PR00465">
    <property type="entry name" value="EP450IV"/>
</dbReference>
<sequence length="527" mass="59799">MTTLPDVQLSALNWMGPLPVLSALGVGCLLLYFVYPSSPVFPLFNAHEKFDFMATKAKYKFVEDAKGLMKGGLAKCDIFRLTCDTGIRLVLSQRYLDEIRDHPSLSLFDLIRSESHPHIKGLEPFGQNIDILLDLIRKKLTVAQGMYENTIASKVHTELQQESLLVLCTRKLLLRFKMDWHELALYPSIQRLVARLSCIVFMGEEMCRDEEWLRVVTNYAAHSLQANDALQLWPSMTRPIVARFMGSIRILRKEVQAARNIVDRVIKTREIDKENALKNGVAPEIRNDAIQWIQDVAAGRDYEPALMQLGLALVAIFTTADLLTQALLDICGKGELISELREEVLAVLRENGVKKTTMHKLRLMDSVLKESQRLKPISLSTFRRMAMDNIRLADGTQIAKGTGLMIPNEWMWDSQVYENPETFDPYRFVKLREVAGHELSSSLISVSPEHMGFGLGRHACPGRFFAVNQVKIVLCHVLMKYEFKLADGTIPRVQKHGIRLQSDVSAKVLVRRRQETVSLPDHACESE</sequence>
<keyword evidence="10" id="KW-0472">Membrane</keyword>
<dbReference type="AlphaFoldDB" id="A0A9W4HVC4"/>
<dbReference type="InterPro" id="IPR001128">
    <property type="entry name" value="Cyt_P450"/>
</dbReference>
<keyword evidence="3 8" id="KW-0349">Heme</keyword>
<comment type="caution">
    <text evidence="11">The sequence shown here is derived from an EMBL/GenBank/DDBJ whole genome shotgun (WGS) entry which is preliminary data.</text>
</comment>
<keyword evidence="12" id="KW-1185">Reference proteome</keyword>
<reference evidence="11" key="1">
    <citation type="submission" date="2021-07" db="EMBL/GenBank/DDBJ databases">
        <authorList>
            <person name="Branca A.L. A."/>
        </authorList>
    </citation>
    <scope>NUCLEOTIDE SEQUENCE</scope>
</reference>
<dbReference type="Proteomes" id="UP001153618">
    <property type="component" value="Unassembled WGS sequence"/>
</dbReference>
<keyword evidence="10" id="KW-1133">Transmembrane helix</keyword>
<dbReference type="GO" id="GO:0004497">
    <property type="term" value="F:monooxygenase activity"/>
    <property type="evidence" value="ECO:0007669"/>
    <property type="project" value="UniProtKB-KW"/>
</dbReference>
<keyword evidence="7 9" id="KW-0503">Monooxygenase</keyword>
<comment type="similarity">
    <text evidence="2 9">Belongs to the cytochrome P450 family.</text>
</comment>
<dbReference type="GO" id="GO:0005506">
    <property type="term" value="F:iron ion binding"/>
    <property type="evidence" value="ECO:0007669"/>
    <property type="project" value="InterPro"/>
</dbReference>
<keyword evidence="4 8" id="KW-0479">Metal-binding</keyword>
<dbReference type="Pfam" id="PF00067">
    <property type="entry name" value="p450"/>
    <property type="match status" value="1"/>
</dbReference>
<dbReference type="PANTHER" id="PTHR46206">
    <property type="entry name" value="CYTOCHROME P450"/>
    <property type="match status" value="1"/>
</dbReference>
<dbReference type="EMBL" id="CAJVOS010000027">
    <property type="protein sequence ID" value="CAG8132347.1"/>
    <property type="molecule type" value="Genomic_DNA"/>
</dbReference>
<name>A0A9W4HVC4_PENOL</name>
<proteinExistence type="inferred from homology"/>
<dbReference type="PANTHER" id="PTHR46206:SF2">
    <property type="entry name" value="CYTOCHROME P450 MONOOXYGENASE AUSG-RELATED"/>
    <property type="match status" value="1"/>
</dbReference>
<dbReference type="GO" id="GO:0020037">
    <property type="term" value="F:heme binding"/>
    <property type="evidence" value="ECO:0007669"/>
    <property type="project" value="InterPro"/>
</dbReference>
<evidence type="ECO:0000256" key="9">
    <source>
        <dbReference type="RuleBase" id="RU000461"/>
    </source>
</evidence>
<evidence type="ECO:0000256" key="7">
    <source>
        <dbReference type="ARBA" id="ARBA00023033"/>
    </source>
</evidence>
<feature type="transmembrane region" description="Helical" evidence="10">
    <location>
        <begin position="12"/>
        <end position="35"/>
    </location>
</feature>
<evidence type="ECO:0000256" key="3">
    <source>
        <dbReference type="ARBA" id="ARBA00022617"/>
    </source>
</evidence>
<feature type="binding site" description="axial binding residue" evidence="8">
    <location>
        <position position="460"/>
    </location>
    <ligand>
        <name>heme</name>
        <dbReference type="ChEBI" id="CHEBI:30413"/>
    </ligand>
    <ligandPart>
        <name>Fe</name>
        <dbReference type="ChEBI" id="CHEBI:18248"/>
    </ligandPart>
</feature>
<evidence type="ECO:0000256" key="2">
    <source>
        <dbReference type="ARBA" id="ARBA00010617"/>
    </source>
</evidence>
<dbReference type="OrthoDB" id="1844152at2759"/>
<accession>A0A9W4HVC4</accession>
<comment type="cofactor">
    <cofactor evidence="1 8">
        <name>heme</name>
        <dbReference type="ChEBI" id="CHEBI:30413"/>
    </cofactor>
</comment>
<dbReference type="InterPro" id="IPR036396">
    <property type="entry name" value="Cyt_P450_sf"/>
</dbReference>
<evidence type="ECO:0000256" key="10">
    <source>
        <dbReference type="SAM" id="Phobius"/>
    </source>
</evidence>
<dbReference type="GO" id="GO:0016705">
    <property type="term" value="F:oxidoreductase activity, acting on paired donors, with incorporation or reduction of molecular oxygen"/>
    <property type="evidence" value="ECO:0007669"/>
    <property type="project" value="InterPro"/>
</dbReference>
<dbReference type="GO" id="GO:0043386">
    <property type="term" value="P:mycotoxin biosynthetic process"/>
    <property type="evidence" value="ECO:0007669"/>
    <property type="project" value="UniProtKB-ARBA"/>
</dbReference>
<dbReference type="InterPro" id="IPR002403">
    <property type="entry name" value="Cyt_P450_E_grp-IV"/>
</dbReference>
<organism evidence="11 12">
    <name type="scientific">Penicillium olsonii</name>
    <dbReference type="NCBI Taxonomy" id="99116"/>
    <lineage>
        <taxon>Eukaryota</taxon>
        <taxon>Fungi</taxon>
        <taxon>Dikarya</taxon>
        <taxon>Ascomycota</taxon>
        <taxon>Pezizomycotina</taxon>
        <taxon>Eurotiomycetes</taxon>
        <taxon>Eurotiomycetidae</taxon>
        <taxon>Eurotiales</taxon>
        <taxon>Aspergillaceae</taxon>
        <taxon>Penicillium</taxon>
    </lineage>
</organism>
<evidence type="ECO:0000256" key="5">
    <source>
        <dbReference type="ARBA" id="ARBA00023002"/>
    </source>
</evidence>
<evidence type="ECO:0000256" key="4">
    <source>
        <dbReference type="ARBA" id="ARBA00022723"/>
    </source>
</evidence>
<dbReference type="PROSITE" id="PS00086">
    <property type="entry name" value="CYTOCHROME_P450"/>
    <property type="match status" value="1"/>
</dbReference>
<keyword evidence="10" id="KW-0812">Transmembrane</keyword>
<dbReference type="InterPro" id="IPR017972">
    <property type="entry name" value="Cyt_P450_CS"/>
</dbReference>
<evidence type="ECO:0000256" key="8">
    <source>
        <dbReference type="PIRSR" id="PIRSR602403-1"/>
    </source>
</evidence>
<protein>
    <submittedName>
        <fullName evidence="11">Uncharacterized protein</fullName>
    </submittedName>
</protein>
<gene>
    <name evidence="11" type="ORF">POLS_LOCUS5550</name>
</gene>
<dbReference type="CDD" id="cd11041">
    <property type="entry name" value="CYP503A1-like"/>
    <property type="match status" value="1"/>
</dbReference>
<evidence type="ECO:0000313" key="11">
    <source>
        <dbReference type="EMBL" id="CAG8132347.1"/>
    </source>
</evidence>
<dbReference type="SUPFAM" id="SSF48264">
    <property type="entry name" value="Cytochrome P450"/>
    <property type="match status" value="1"/>
</dbReference>
<dbReference type="Gene3D" id="1.10.630.10">
    <property type="entry name" value="Cytochrome P450"/>
    <property type="match status" value="1"/>
</dbReference>
<keyword evidence="6 8" id="KW-0408">Iron</keyword>
<evidence type="ECO:0000256" key="6">
    <source>
        <dbReference type="ARBA" id="ARBA00023004"/>
    </source>
</evidence>
<evidence type="ECO:0000313" key="12">
    <source>
        <dbReference type="Proteomes" id="UP001153618"/>
    </source>
</evidence>
<keyword evidence="5 9" id="KW-0560">Oxidoreductase</keyword>